<dbReference type="OrthoDB" id="9798081at2"/>
<sequence length="178" mass="20910">MKYLLTDQETERLRFRLLQDNDFDEWTNLFKEDHVAEFLGLDPKLSPSQLCQAWYDKTNNRYDKQLGGMNVLIDKKTHRFVGQSGLLVQNIDNEERLEVGYSILPEFWKQGYAYEAALKCKNYAFENSFADSLVSVIHFDNIGSEKVALKNGMIFEKITDEVFNVFSITKQVWMDQKR</sequence>
<dbReference type="Gene3D" id="3.40.630.30">
    <property type="match status" value="1"/>
</dbReference>
<keyword evidence="2" id="KW-0808">Transferase</keyword>
<dbReference type="InterPro" id="IPR051531">
    <property type="entry name" value="N-acetyltransferase"/>
</dbReference>
<evidence type="ECO:0000313" key="2">
    <source>
        <dbReference type="EMBL" id="SHJ58803.1"/>
    </source>
</evidence>
<dbReference type="PROSITE" id="PS51186">
    <property type="entry name" value="GNAT"/>
    <property type="match status" value="1"/>
</dbReference>
<dbReference type="GO" id="GO:0016747">
    <property type="term" value="F:acyltransferase activity, transferring groups other than amino-acyl groups"/>
    <property type="evidence" value="ECO:0007669"/>
    <property type="project" value="InterPro"/>
</dbReference>
<dbReference type="PANTHER" id="PTHR43792:SF1">
    <property type="entry name" value="N-ACETYLTRANSFERASE DOMAIN-CONTAINING PROTEIN"/>
    <property type="match status" value="1"/>
</dbReference>
<reference evidence="3" key="1">
    <citation type="submission" date="2016-11" db="EMBL/GenBank/DDBJ databases">
        <authorList>
            <person name="Varghese N."/>
            <person name="Submissions S."/>
        </authorList>
    </citation>
    <scope>NUCLEOTIDE SEQUENCE [LARGE SCALE GENOMIC DNA]</scope>
    <source>
        <strain evidence="3">DSM 22623</strain>
    </source>
</reference>
<gene>
    <name evidence="2" type="ORF">SAMN04488508_11140</name>
</gene>
<dbReference type="InterPro" id="IPR016181">
    <property type="entry name" value="Acyl_CoA_acyltransferase"/>
</dbReference>
<evidence type="ECO:0000313" key="3">
    <source>
        <dbReference type="Proteomes" id="UP000184432"/>
    </source>
</evidence>
<dbReference type="Proteomes" id="UP000184432">
    <property type="component" value="Unassembled WGS sequence"/>
</dbReference>
<accession>A0A1M6KIM7</accession>
<dbReference type="PANTHER" id="PTHR43792">
    <property type="entry name" value="GNAT FAMILY, PUTATIVE (AFU_ORTHOLOGUE AFUA_3G00765)-RELATED-RELATED"/>
    <property type="match status" value="1"/>
</dbReference>
<dbReference type="SUPFAM" id="SSF55729">
    <property type="entry name" value="Acyl-CoA N-acyltransferases (Nat)"/>
    <property type="match status" value="1"/>
</dbReference>
<feature type="domain" description="N-acetyltransferase" evidence="1">
    <location>
        <begin position="13"/>
        <end position="178"/>
    </location>
</feature>
<protein>
    <submittedName>
        <fullName evidence="2">Protein N-acetyltransferase, RimJ/RimL family</fullName>
    </submittedName>
</protein>
<dbReference type="InterPro" id="IPR000182">
    <property type="entry name" value="GNAT_dom"/>
</dbReference>
<dbReference type="AlphaFoldDB" id="A0A1M6KIM7"/>
<dbReference type="RefSeq" id="WP_073320972.1">
    <property type="nucleotide sequence ID" value="NZ_FQYP01000011.1"/>
</dbReference>
<dbReference type="STRING" id="570521.SAMN04488508_11140"/>
<keyword evidence="3" id="KW-1185">Reference proteome</keyword>
<dbReference type="EMBL" id="FQYP01000011">
    <property type="protein sequence ID" value="SHJ58803.1"/>
    <property type="molecule type" value="Genomic_DNA"/>
</dbReference>
<organism evidence="2 3">
    <name type="scientific">Aquimarina spongiae</name>
    <dbReference type="NCBI Taxonomy" id="570521"/>
    <lineage>
        <taxon>Bacteria</taxon>
        <taxon>Pseudomonadati</taxon>
        <taxon>Bacteroidota</taxon>
        <taxon>Flavobacteriia</taxon>
        <taxon>Flavobacteriales</taxon>
        <taxon>Flavobacteriaceae</taxon>
        <taxon>Aquimarina</taxon>
    </lineage>
</organism>
<name>A0A1M6KIM7_9FLAO</name>
<evidence type="ECO:0000259" key="1">
    <source>
        <dbReference type="PROSITE" id="PS51186"/>
    </source>
</evidence>
<dbReference type="Pfam" id="PF13302">
    <property type="entry name" value="Acetyltransf_3"/>
    <property type="match status" value="1"/>
</dbReference>
<proteinExistence type="predicted"/>